<organism evidence="1 2">
    <name type="scientific">Trichinella zimbabwensis</name>
    <dbReference type="NCBI Taxonomy" id="268475"/>
    <lineage>
        <taxon>Eukaryota</taxon>
        <taxon>Metazoa</taxon>
        <taxon>Ecdysozoa</taxon>
        <taxon>Nematoda</taxon>
        <taxon>Enoplea</taxon>
        <taxon>Dorylaimia</taxon>
        <taxon>Trichinellida</taxon>
        <taxon>Trichinellidae</taxon>
        <taxon>Trichinella</taxon>
    </lineage>
</organism>
<gene>
    <name evidence="1" type="ORF">T11_3436</name>
</gene>
<sequence>MKCILLREIIDFLEIEHIQVIRYDAQELRFPYAIQGVLRQLSSC</sequence>
<evidence type="ECO:0000313" key="1">
    <source>
        <dbReference type="EMBL" id="KRY95896.1"/>
    </source>
</evidence>
<proteinExistence type="predicted"/>
<accession>A0A0V1GCF1</accession>
<dbReference type="EMBL" id="JYDP01003326">
    <property type="protein sequence ID" value="KRY95896.1"/>
    <property type="molecule type" value="Genomic_DNA"/>
</dbReference>
<evidence type="ECO:0000313" key="2">
    <source>
        <dbReference type="Proteomes" id="UP000055024"/>
    </source>
</evidence>
<reference evidence="1 2" key="1">
    <citation type="submission" date="2015-01" db="EMBL/GenBank/DDBJ databases">
        <title>Evolution of Trichinella species and genotypes.</title>
        <authorList>
            <person name="Korhonen P.K."/>
            <person name="Edoardo P."/>
            <person name="Giuseppe L.R."/>
            <person name="Gasser R.B."/>
        </authorList>
    </citation>
    <scope>NUCLEOTIDE SEQUENCE [LARGE SCALE GENOMIC DNA]</scope>
    <source>
        <strain evidence="1">ISS1029</strain>
    </source>
</reference>
<name>A0A0V1GCF1_9BILA</name>
<dbReference type="Proteomes" id="UP000055024">
    <property type="component" value="Unassembled WGS sequence"/>
</dbReference>
<protein>
    <submittedName>
        <fullName evidence="1">Uncharacterized protein</fullName>
    </submittedName>
</protein>
<dbReference type="AlphaFoldDB" id="A0A0V1GCF1"/>
<keyword evidence="2" id="KW-1185">Reference proteome</keyword>
<comment type="caution">
    <text evidence="1">The sequence shown here is derived from an EMBL/GenBank/DDBJ whole genome shotgun (WGS) entry which is preliminary data.</text>
</comment>